<keyword evidence="2" id="KW-0472">Membrane</keyword>
<dbReference type="RefSeq" id="WP_285740863.1">
    <property type="nucleotide sequence ID" value="NZ_BSSA01000054.1"/>
</dbReference>
<evidence type="ECO:0000256" key="1">
    <source>
        <dbReference type="SAM" id="MobiDB-lite"/>
    </source>
</evidence>
<accession>A0A9W6QDR8</accession>
<sequence length="431" mass="45937">MSHTKYELASADADTAPVRPGRRRRTDAPAPNRPEGGRLVSKGATVVLAVIFAAMAAVGGAGAYSTYHNMKAVLGDGSTALGVVAAGEGATGVLGLTLIGLTLITRPYPLPLRLSLWLIPAIGSGVGVYLAADDVHRVIYGVTPLAMTVAAELAGYLARSVIVHRTGRDAEADRRTGELLRMVEFHQARALNHPDEKTRVKSEKKAWALAERLGKGDPRLTTALTQSHAERTTEAALVALDRLYGRTDTPAASTDTPAAAIDTAPAEELPALPSPLRPAPAELPAPEPEPVTDTVPVETASPWWTQPTQEPTHSASVYAEPFPEEEPEPACEVEQPSTQVPGHHPFATFDTADTDTDTVTDETDTAVPEPGERMTDVELDAVVHMIRTETNPPRSLRAMEERFRELGYIASAARLRASWDRVTLATAGLDG</sequence>
<evidence type="ECO:0000313" key="3">
    <source>
        <dbReference type="EMBL" id="GLW75330.1"/>
    </source>
</evidence>
<comment type="caution">
    <text evidence="3">The sequence shown here is derived from an EMBL/GenBank/DDBJ whole genome shotgun (WGS) entry which is preliminary data.</text>
</comment>
<gene>
    <name evidence="3" type="ORF">Kpho02_76270</name>
</gene>
<evidence type="ECO:0000256" key="2">
    <source>
        <dbReference type="SAM" id="Phobius"/>
    </source>
</evidence>
<feature type="transmembrane region" description="Helical" evidence="2">
    <location>
        <begin position="79"/>
        <end position="102"/>
    </location>
</feature>
<feature type="region of interest" description="Disordered" evidence="1">
    <location>
        <begin position="349"/>
        <end position="370"/>
    </location>
</feature>
<keyword evidence="2" id="KW-0812">Transmembrane</keyword>
<evidence type="ECO:0008006" key="5">
    <source>
        <dbReference type="Google" id="ProtNLM"/>
    </source>
</evidence>
<feature type="compositionally biased region" description="Acidic residues" evidence="1">
    <location>
        <begin position="352"/>
        <end position="364"/>
    </location>
</feature>
<feature type="region of interest" description="Disordered" evidence="1">
    <location>
        <begin position="269"/>
        <end position="295"/>
    </location>
</feature>
<dbReference type="EMBL" id="BSSA01000054">
    <property type="protein sequence ID" value="GLW75330.1"/>
    <property type="molecule type" value="Genomic_DNA"/>
</dbReference>
<protein>
    <recommendedName>
        <fullName evidence="5">Conjugal transfer protein</fullName>
    </recommendedName>
</protein>
<dbReference type="AlphaFoldDB" id="A0A9W6QDR8"/>
<feature type="transmembrane region" description="Helical" evidence="2">
    <location>
        <begin position="43"/>
        <end position="67"/>
    </location>
</feature>
<feature type="transmembrane region" description="Helical" evidence="2">
    <location>
        <begin position="138"/>
        <end position="158"/>
    </location>
</feature>
<evidence type="ECO:0000313" key="4">
    <source>
        <dbReference type="Proteomes" id="UP001165041"/>
    </source>
</evidence>
<feature type="compositionally biased region" description="Pro residues" evidence="1">
    <location>
        <begin position="272"/>
        <end position="289"/>
    </location>
</feature>
<name>A0A9W6QDR8_9ACTN</name>
<dbReference type="Proteomes" id="UP001165041">
    <property type="component" value="Unassembled WGS sequence"/>
</dbReference>
<proteinExistence type="predicted"/>
<feature type="region of interest" description="Disordered" evidence="1">
    <location>
        <begin position="1"/>
        <end position="37"/>
    </location>
</feature>
<keyword evidence="2" id="KW-1133">Transmembrane helix</keyword>
<organism evidence="3 4">
    <name type="scientific">Kitasatospora phosalacinea</name>
    <dbReference type="NCBI Taxonomy" id="2065"/>
    <lineage>
        <taxon>Bacteria</taxon>
        <taxon>Bacillati</taxon>
        <taxon>Actinomycetota</taxon>
        <taxon>Actinomycetes</taxon>
        <taxon>Kitasatosporales</taxon>
        <taxon>Streptomycetaceae</taxon>
        <taxon>Kitasatospora</taxon>
    </lineage>
</organism>
<feature type="transmembrane region" description="Helical" evidence="2">
    <location>
        <begin position="114"/>
        <end position="132"/>
    </location>
</feature>
<reference evidence="3" key="1">
    <citation type="submission" date="2023-02" db="EMBL/GenBank/DDBJ databases">
        <title>Kitasatospora phosalacinea NBRC 14627.</title>
        <authorList>
            <person name="Ichikawa N."/>
            <person name="Sato H."/>
            <person name="Tonouchi N."/>
        </authorList>
    </citation>
    <scope>NUCLEOTIDE SEQUENCE</scope>
    <source>
        <strain evidence="3">NBRC 14627</strain>
    </source>
</reference>